<keyword evidence="2" id="KW-1185">Reference proteome</keyword>
<reference evidence="1 2" key="1">
    <citation type="journal article" date="2016" name="Genome Biol. Evol.">
        <title>Divergent and convergent evolution of fungal pathogenicity.</title>
        <authorList>
            <person name="Shang Y."/>
            <person name="Xiao G."/>
            <person name="Zheng P."/>
            <person name="Cen K."/>
            <person name="Zhan S."/>
            <person name="Wang C."/>
        </authorList>
    </citation>
    <scope>NUCLEOTIDE SEQUENCE [LARGE SCALE GENOMIC DNA]</scope>
    <source>
        <strain evidence="1 2">RCEF 264</strain>
    </source>
</reference>
<gene>
    <name evidence="1" type="ORF">SPI_02457</name>
</gene>
<accession>A0A162MRB1</accession>
<dbReference type="PANTHER" id="PTHR39600">
    <property type="entry name" value="PEPTIDASE INHIBITOR I78 FAMILY PROTEIN"/>
    <property type="match status" value="1"/>
</dbReference>
<organism evidence="1 2">
    <name type="scientific">Niveomyces insectorum RCEF 264</name>
    <dbReference type="NCBI Taxonomy" id="1081102"/>
    <lineage>
        <taxon>Eukaryota</taxon>
        <taxon>Fungi</taxon>
        <taxon>Dikarya</taxon>
        <taxon>Ascomycota</taxon>
        <taxon>Pezizomycotina</taxon>
        <taxon>Sordariomycetes</taxon>
        <taxon>Hypocreomycetidae</taxon>
        <taxon>Hypocreales</taxon>
        <taxon>Cordycipitaceae</taxon>
        <taxon>Niveomyces</taxon>
    </lineage>
</organism>
<proteinExistence type="predicted"/>
<protein>
    <recommendedName>
        <fullName evidence="3">Proteinase inhibitor I78</fullName>
    </recommendedName>
</protein>
<dbReference type="AlphaFoldDB" id="A0A162MRB1"/>
<evidence type="ECO:0008006" key="3">
    <source>
        <dbReference type="Google" id="ProtNLM"/>
    </source>
</evidence>
<evidence type="ECO:0000313" key="2">
    <source>
        <dbReference type="Proteomes" id="UP000076874"/>
    </source>
</evidence>
<dbReference type="PANTHER" id="PTHR39600:SF1">
    <property type="entry name" value="PEPTIDASE INHIBITOR I78 FAMILY PROTEIN"/>
    <property type="match status" value="1"/>
</dbReference>
<dbReference type="Gene3D" id="3.30.10.10">
    <property type="entry name" value="Trypsin Inhibitor V, subunit A"/>
    <property type="match status" value="1"/>
</dbReference>
<dbReference type="EMBL" id="AZHD01000003">
    <property type="protein sequence ID" value="OAA65670.1"/>
    <property type="molecule type" value="Genomic_DNA"/>
</dbReference>
<comment type="caution">
    <text evidence="1">The sequence shown here is derived from an EMBL/GenBank/DDBJ whole genome shotgun (WGS) entry which is preliminary data.</text>
</comment>
<evidence type="ECO:0000313" key="1">
    <source>
        <dbReference type="EMBL" id="OAA65670.1"/>
    </source>
</evidence>
<sequence length="83" mass="8921">MPLVVPGVTVDNLGDQETQKWISELVGKTLTDGPSSETAFSKAKLPPNTEVINSLSGVSHEYKKDRLNVVLNEDGIVVDVRSG</sequence>
<name>A0A162MRB1_9HYPO</name>
<dbReference type="OrthoDB" id="10013825at2759"/>
<dbReference type="Proteomes" id="UP000076874">
    <property type="component" value="Unassembled WGS sequence"/>
</dbReference>
<dbReference type="STRING" id="1081102.A0A162MRB1"/>